<dbReference type="Proteomes" id="UP000000673">
    <property type="component" value="Unassembled WGS sequence"/>
</dbReference>
<feature type="signal peptide" evidence="1">
    <location>
        <begin position="1"/>
        <end position="28"/>
    </location>
</feature>
<dbReference type="AlphaFoldDB" id="W5J2P5"/>
<reference evidence="3" key="4">
    <citation type="submission" date="2015-06" db="UniProtKB">
        <authorList>
            <consortium name="EnsemblMetazoa"/>
        </authorList>
    </citation>
    <scope>IDENTIFICATION</scope>
</reference>
<reference evidence="2" key="3">
    <citation type="journal article" date="2013" name="Nucleic Acids Res.">
        <title>The genome of Anopheles darlingi, the main neotropical malaria vector.</title>
        <authorList>
            <person name="Marinotti O."/>
            <person name="Cerqueira G.C."/>
            <person name="de Almeida L.G."/>
            <person name="Ferro M.I."/>
            <person name="Loreto E.L."/>
            <person name="Zaha A."/>
            <person name="Teixeira S.M."/>
            <person name="Wespiser A.R."/>
            <person name="Almeida E Silva A."/>
            <person name="Schlindwein A.D."/>
            <person name="Pacheco A.C."/>
            <person name="Silva A.L."/>
            <person name="Graveley B.R."/>
            <person name="Walenz B.P."/>
            <person name="Lima Bde A."/>
            <person name="Ribeiro C.A."/>
            <person name="Nunes-Silva C.G."/>
            <person name="de Carvalho C.R."/>
            <person name="Soares C.M."/>
            <person name="de Menezes C.B."/>
            <person name="Matiolli C."/>
            <person name="Caffrey D."/>
            <person name="Araujo D.A."/>
            <person name="de Oliveira D.M."/>
            <person name="Golenbock D."/>
            <person name="Grisard E.C."/>
            <person name="Fantinatti-Garboggini F."/>
            <person name="de Carvalho F.M."/>
            <person name="Barcellos F.G."/>
            <person name="Prosdocimi F."/>
            <person name="May G."/>
            <person name="Azevedo Junior G.M."/>
            <person name="Guimaraes G.M."/>
            <person name="Goldman G.H."/>
            <person name="Padilha I.Q."/>
            <person name="Batista Jda S."/>
            <person name="Ferro J.A."/>
            <person name="Ribeiro J.M."/>
            <person name="Fietto J.L."/>
            <person name="Dabbas K.M."/>
            <person name="Cerdeira L."/>
            <person name="Agnez-Lima L.F."/>
            <person name="Brocchi M."/>
            <person name="de Carvalho M.O."/>
            <person name="Teixeira Mde M."/>
            <person name="Diniz Maia Mde M."/>
            <person name="Goldman M.H."/>
            <person name="Cruz Schneider M.P."/>
            <person name="Felipe M.S."/>
            <person name="Hungria M."/>
            <person name="Nicolas M.F."/>
            <person name="Pereira M."/>
            <person name="Montes M.A."/>
            <person name="Cantao M.E."/>
            <person name="Vincentz M."/>
            <person name="Rafael M.S."/>
            <person name="Silverman N."/>
            <person name="Stoco P.H."/>
            <person name="Souza R.C."/>
            <person name="Vicentini R."/>
            <person name="Gazzinelli R.T."/>
            <person name="Neves Rde O."/>
            <person name="Silva R."/>
            <person name="Astolfi-Filho S."/>
            <person name="Maciel T.E."/>
            <person name="Urmenyi T.P."/>
            <person name="Tadei W.P."/>
            <person name="Camargo E.P."/>
            <person name="de Vasconcelos A.T."/>
        </authorList>
    </citation>
    <scope>NUCLEOTIDE SEQUENCE</scope>
</reference>
<evidence type="ECO:0000313" key="3">
    <source>
        <dbReference type="EnsemblMetazoa" id="ADAC010393-PA"/>
    </source>
</evidence>
<reference evidence="2" key="2">
    <citation type="submission" date="2010-05" db="EMBL/GenBank/DDBJ databases">
        <authorList>
            <person name="Almeida L.G."/>
            <person name="Nicolas M.F."/>
            <person name="Souza R.C."/>
            <person name="Vasconcelos A.T.R."/>
        </authorList>
    </citation>
    <scope>NUCLEOTIDE SEQUENCE</scope>
</reference>
<dbReference type="VEuPathDB" id="VectorBase:ADAC010393"/>
<evidence type="ECO:0000256" key="1">
    <source>
        <dbReference type="SAM" id="SignalP"/>
    </source>
</evidence>
<dbReference type="HOGENOM" id="CLU_1696982_0_0_1"/>
<name>W5J2P5_ANODA</name>
<keyword evidence="4" id="KW-1185">Reference proteome</keyword>
<organism evidence="2">
    <name type="scientific">Anopheles darlingi</name>
    <name type="common">Mosquito</name>
    <dbReference type="NCBI Taxonomy" id="43151"/>
    <lineage>
        <taxon>Eukaryota</taxon>
        <taxon>Metazoa</taxon>
        <taxon>Ecdysozoa</taxon>
        <taxon>Arthropoda</taxon>
        <taxon>Hexapoda</taxon>
        <taxon>Insecta</taxon>
        <taxon>Pterygota</taxon>
        <taxon>Neoptera</taxon>
        <taxon>Endopterygota</taxon>
        <taxon>Diptera</taxon>
        <taxon>Nematocera</taxon>
        <taxon>Culicoidea</taxon>
        <taxon>Culicidae</taxon>
        <taxon>Anophelinae</taxon>
        <taxon>Anopheles</taxon>
    </lineage>
</organism>
<evidence type="ECO:0000313" key="4">
    <source>
        <dbReference type="Proteomes" id="UP000000673"/>
    </source>
</evidence>
<dbReference type="EnsemblMetazoa" id="ADAC010393-RA">
    <property type="protein sequence ID" value="ADAC010393-PA"/>
    <property type="gene ID" value="ADAC010393"/>
</dbReference>
<feature type="chain" id="PRO_5010154792" description="Secreted protein" evidence="1">
    <location>
        <begin position="29"/>
        <end position="155"/>
    </location>
</feature>
<gene>
    <name evidence="2" type="ORF">AND_010393</name>
</gene>
<accession>W5J2P5</accession>
<evidence type="ECO:0008006" key="5">
    <source>
        <dbReference type="Google" id="ProtNLM"/>
    </source>
</evidence>
<dbReference type="EMBL" id="ADMH02002179">
    <property type="protein sequence ID" value="ETN58031.1"/>
    <property type="molecule type" value="Genomic_DNA"/>
</dbReference>
<protein>
    <recommendedName>
        <fullName evidence="5">Secreted protein</fullName>
    </recommendedName>
</protein>
<sequence>MRFPANQRPARLLPLLLLLLLLTTSGWSAPLATGDTGGGSVVTIGRCAANGERLLHVENLTIVKSPTTTLTGTLEIHIDPRFAVSCVRALPKTPSSRAALRGYRFPHPSRIEIHVQEQPLSARDQQPSPMDESSLDYQLLVYGVRRRIQSGPADA</sequence>
<dbReference type="eggNOG" id="ENOG502TB67">
    <property type="taxonomic scope" value="Eukaryota"/>
</dbReference>
<evidence type="ECO:0000313" key="2">
    <source>
        <dbReference type="EMBL" id="ETN58031.1"/>
    </source>
</evidence>
<proteinExistence type="predicted"/>
<dbReference type="VEuPathDB" id="VectorBase:ADAR2_004365"/>
<reference evidence="2 4" key="1">
    <citation type="journal article" date="2010" name="BMC Genomics">
        <title>Combination of measures distinguishes pre-miRNAs from other stem-loops in the genome of the newly sequenced Anopheles darlingi.</title>
        <authorList>
            <person name="Mendes N.D."/>
            <person name="Freitas A.T."/>
            <person name="Vasconcelos A.T."/>
            <person name="Sagot M.F."/>
        </authorList>
    </citation>
    <scope>NUCLEOTIDE SEQUENCE</scope>
</reference>
<keyword evidence="1" id="KW-0732">Signal</keyword>